<keyword evidence="2 5" id="KW-0238">DNA-binding</keyword>
<organism evidence="5 6">
    <name type="scientific">Globicatella sulfidifaciens DSM 15739</name>
    <dbReference type="NCBI Taxonomy" id="1121925"/>
    <lineage>
        <taxon>Bacteria</taxon>
        <taxon>Bacillati</taxon>
        <taxon>Bacillota</taxon>
        <taxon>Bacilli</taxon>
        <taxon>Lactobacillales</taxon>
        <taxon>Aerococcaceae</taxon>
        <taxon>Globicatella</taxon>
    </lineage>
</organism>
<dbReference type="OrthoDB" id="384891at2"/>
<protein>
    <submittedName>
        <fullName evidence="5">DNA-binding transcriptional regulator, MarR family</fullName>
    </submittedName>
</protein>
<dbReference type="PROSITE" id="PS50995">
    <property type="entry name" value="HTH_MARR_2"/>
    <property type="match status" value="1"/>
</dbReference>
<dbReference type="Proteomes" id="UP000189941">
    <property type="component" value="Unassembled WGS sequence"/>
</dbReference>
<name>A0A1T4NT09_9LACT</name>
<dbReference type="Gene3D" id="1.10.10.10">
    <property type="entry name" value="Winged helix-like DNA-binding domain superfamily/Winged helix DNA-binding domain"/>
    <property type="match status" value="1"/>
</dbReference>
<dbReference type="STRING" id="1121925.SAMN02746011_01854"/>
<dbReference type="RefSeq" id="WP_159443919.1">
    <property type="nucleotide sequence ID" value="NZ_FUWO01000023.1"/>
</dbReference>
<evidence type="ECO:0000259" key="4">
    <source>
        <dbReference type="PROSITE" id="PS50995"/>
    </source>
</evidence>
<gene>
    <name evidence="5" type="ORF">SAMN02746011_01854</name>
</gene>
<dbReference type="InterPro" id="IPR036388">
    <property type="entry name" value="WH-like_DNA-bd_sf"/>
</dbReference>
<keyword evidence="1" id="KW-0805">Transcription regulation</keyword>
<evidence type="ECO:0000313" key="6">
    <source>
        <dbReference type="Proteomes" id="UP000189941"/>
    </source>
</evidence>
<dbReference type="Pfam" id="PF12802">
    <property type="entry name" value="MarR_2"/>
    <property type="match status" value="1"/>
</dbReference>
<reference evidence="6" key="1">
    <citation type="submission" date="2017-02" db="EMBL/GenBank/DDBJ databases">
        <authorList>
            <person name="Varghese N."/>
            <person name="Submissions S."/>
        </authorList>
    </citation>
    <scope>NUCLEOTIDE SEQUENCE [LARGE SCALE GENOMIC DNA]</scope>
    <source>
        <strain evidence="6">DSM 15739</strain>
    </source>
</reference>
<dbReference type="SMART" id="SM00347">
    <property type="entry name" value="HTH_MARR"/>
    <property type="match status" value="1"/>
</dbReference>
<evidence type="ECO:0000256" key="3">
    <source>
        <dbReference type="ARBA" id="ARBA00023163"/>
    </source>
</evidence>
<evidence type="ECO:0000313" key="5">
    <source>
        <dbReference type="EMBL" id="SJZ82480.1"/>
    </source>
</evidence>
<feature type="domain" description="HTH marR-type" evidence="4">
    <location>
        <begin position="1"/>
        <end position="138"/>
    </location>
</feature>
<dbReference type="PRINTS" id="PR00598">
    <property type="entry name" value="HTHMARR"/>
</dbReference>
<evidence type="ECO:0000256" key="2">
    <source>
        <dbReference type="ARBA" id="ARBA00023125"/>
    </source>
</evidence>
<dbReference type="InterPro" id="IPR000835">
    <property type="entry name" value="HTH_MarR-typ"/>
</dbReference>
<dbReference type="SUPFAM" id="SSF46785">
    <property type="entry name" value="Winged helix' DNA-binding domain"/>
    <property type="match status" value="1"/>
</dbReference>
<dbReference type="InterPro" id="IPR036390">
    <property type="entry name" value="WH_DNA-bd_sf"/>
</dbReference>
<proteinExistence type="predicted"/>
<evidence type="ECO:0000256" key="1">
    <source>
        <dbReference type="ARBA" id="ARBA00023015"/>
    </source>
</evidence>
<dbReference type="EMBL" id="FUWO01000023">
    <property type="protein sequence ID" value="SJZ82480.1"/>
    <property type="molecule type" value="Genomic_DNA"/>
</dbReference>
<dbReference type="PROSITE" id="PS01117">
    <property type="entry name" value="HTH_MARR_1"/>
    <property type="match status" value="1"/>
</dbReference>
<accession>A0A1T4NT09</accession>
<dbReference type="PANTHER" id="PTHR42756">
    <property type="entry name" value="TRANSCRIPTIONAL REGULATOR, MARR"/>
    <property type="match status" value="1"/>
</dbReference>
<keyword evidence="6" id="KW-1185">Reference proteome</keyword>
<dbReference type="AlphaFoldDB" id="A0A1T4NT09"/>
<sequence>MFHIGFKIRELGLIIEKYLQHMAIQCNLEHLEGPQGAVLFYLISHEDQDVFQKDIEQLLNIQKASASGLIKRMEKNGFIHVQPLESDKRFKAIKVTDEGKAKHLAIENFLKQVEADLSNGISQEEFKIFHNVIKKITQNAQVESEEKQEGEYEC</sequence>
<keyword evidence="3" id="KW-0804">Transcription</keyword>
<dbReference type="GO" id="GO:0003677">
    <property type="term" value="F:DNA binding"/>
    <property type="evidence" value="ECO:0007669"/>
    <property type="project" value="UniProtKB-KW"/>
</dbReference>
<dbReference type="PANTHER" id="PTHR42756:SF1">
    <property type="entry name" value="TRANSCRIPTIONAL REPRESSOR OF EMRAB OPERON"/>
    <property type="match status" value="1"/>
</dbReference>
<dbReference type="GO" id="GO:0003700">
    <property type="term" value="F:DNA-binding transcription factor activity"/>
    <property type="evidence" value="ECO:0007669"/>
    <property type="project" value="InterPro"/>
</dbReference>
<dbReference type="InterPro" id="IPR023187">
    <property type="entry name" value="Tscrpt_reg_MarR-type_CS"/>
</dbReference>